<proteinExistence type="predicted"/>
<name>A0A6H1P8U8_PRIMG</name>
<dbReference type="AlphaFoldDB" id="A0A6H1P8U8"/>
<dbReference type="InterPro" id="IPR011882">
    <property type="entry name" value="PaaC"/>
</dbReference>
<dbReference type="GO" id="GO:0010124">
    <property type="term" value="P:phenylacetate catabolic process"/>
    <property type="evidence" value="ECO:0007669"/>
    <property type="project" value="InterPro"/>
</dbReference>
<dbReference type="Proteomes" id="UP000501868">
    <property type="component" value="Chromosome"/>
</dbReference>
<dbReference type="GO" id="GO:0005829">
    <property type="term" value="C:cytosol"/>
    <property type="evidence" value="ECO:0007669"/>
    <property type="project" value="TreeGrafter"/>
</dbReference>
<dbReference type="Pfam" id="PF05138">
    <property type="entry name" value="PaaA_PaaC"/>
    <property type="match status" value="1"/>
</dbReference>
<reference evidence="1 2" key="2">
    <citation type="submission" date="2020-04" db="EMBL/GenBank/DDBJ databases">
        <authorList>
            <person name="Fomenkov A."/>
            <person name="Anton B.P."/>
            <person name="Roberts R.J."/>
        </authorList>
    </citation>
    <scope>NUCLEOTIDE SEQUENCE [LARGE SCALE GENOMIC DNA]</scope>
    <source>
        <strain evidence="1 2">S2</strain>
    </source>
</reference>
<dbReference type="EMBL" id="CP051128">
    <property type="protein sequence ID" value="QIZ10030.1"/>
    <property type="molecule type" value="Genomic_DNA"/>
</dbReference>
<evidence type="ECO:0000313" key="2">
    <source>
        <dbReference type="Proteomes" id="UP000501868"/>
    </source>
</evidence>
<dbReference type="InterPro" id="IPR009078">
    <property type="entry name" value="Ferritin-like_SF"/>
</dbReference>
<evidence type="ECO:0000313" key="1">
    <source>
        <dbReference type="EMBL" id="QIZ10030.1"/>
    </source>
</evidence>
<dbReference type="SUPFAM" id="SSF47240">
    <property type="entry name" value="Ferritin-like"/>
    <property type="match status" value="1"/>
</dbReference>
<gene>
    <name evidence="1" type="primary">paaC</name>
    <name evidence="1" type="ORF">HFZ78_27725</name>
</gene>
<sequence>MANNSSVENTAIKELLFQLADDDFIHSYRGSEWLGLAPHIEEDVATSSITQDTMGHAAIFYQLLEELGEGNANQLAHDRPANARRNAIILELVNGPGYYMKEPDYDWAFAVVRNYFYTQAKMIKIQSLHSSSYEPLAEVAAKVQMELYYHLMHWKTWFVQLLGSGHEEAVSRMKAAIEITLQDFQGVFSLGEHRNKIMQQGLIESEVVLLNKWNQAVAPILKSVGLQGPLEIGMAQGDGRNGKHTEDLEKALETLSEVYASNKEASW</sequence>
<accession>A0A6H1P8U8</accession>
<dbReference type="PANTHER" id="PTHR30458:SF0">
    <property type="entry name" value="1,2-PHENYLACETYL-COA EPOXIDASE, SUBUNIT C"/>
    <property type="match status" value="1"/>
</dbReference>
<dbReference type="InterPro" id="IPR052703">
    <property type="entry name" value="Aromatic_CoA_ox/epox"/>
</dbReference>
<dbReference type="Gene3D" id="1.20.1260.10">
    <property type="match status" value="1"/>
</dbReference>
<dbReference type="PIRSF" id="PIRSF037834">
    <property type="entry name" value="PA_CoA_Oase3"/>
    <property type="match status" value="1"/>
</dbReference>
<reference evidence="1 2" key="1">
    <citation type="submission" date="2020-04" db="EMBL/GenBank/DDBJ databases">
        <title>Genome-Wide Identification of 5-Methylcytosine Sites in Bacterial Genomes By High-Throughput Sequencing of MspJI Restriction Fragments.</title>
        <authorList>
            <person name="Wu V."/>
        </authorList>
    </citation>
    <scope>NUCLEOTIDE SEQUENCE [LARGE SCALE GENOMIC DNA]</scope>
    <source>
        <strain evidence="1 2">S2</strain>
    </source>
</reference>
<dbReference type="PANTHER" id="PTHR30458">
    <property type="entry name" value="PHENYLACETIC ACID DEGRADATION PROTEIN PAA"/>
    <property type="match status" value="1"/>
</dbReference>
<protein>
    <submittedName>
        <fullName evidence="1">Phenylacetate-CoA oxygenase subunit PaaC</fullName>
    </submittedName>
</protein>
<organism evidence="1 2">
    <name type="scientific">Priestia megaterium</name>
    <name type="common">Bacillus megaterium</name>
    <dbReference type="NCBI Taxonomy" id="1404"/>
    <lineage>
        <taxon>Bacteria</taxon>
        <taxon>Bacillati</taxon>
        <taxon>Bacillota</taxon>
        <taxon>Bacilli</taxon>
        <taxon>Bacillales</taxon>
        <taxon>Bacillaceae</taxon>
        <taxon>Priestia</taxon>
    </lineage>
</organism>
<dbReference type="InterPro" id="IPR012347">
    <property type="entry name" value="Ferritin-like"/>
</dbReference>
<dbReference type="InterPro" id="IPR007814">
    <property type="entry name" value="PaaA_PaaC"/>
</dbReference>
<dbReference type="NCBIfam" id="TIGR02158">
    <property type="entry name" value="PA_CoA_Oxy3"/>
    <property type="match status" value="1"/>
</dbReference>